<evidence type="ECO:0000256" key="1">
    <source>
        <dbReference type="SAM" id="MobiDB-lite"/>
    </source>
</evidence>
<reference evidence="2" key="1">
    <citation type="submission" date="2023-04" db="EMBL/GenBank/DDBJ databases">
        <authorList>
            <person name="Vijverberg K."/>
            <person name="Xiong W."/>
            <person name="Schranz E."/>
        </authorList>
    </citation>
    <scope>NUCLEOTIDE SEQUENCE</scope>
</reference>
<keyword evidence="3" id="KW-1185">Reference proteome</keyword>
<feature type="compositionally biased region" description="Basic and acidic residues" evidence="1">
    <location>
        <begin position="131"/>
        <end position="144"/>
    </location>
</feature>
<evidence type="ECO:0000313" key="3">
    <source>
        <dbReference type="Proteomes" id="UP001177003"/>
    </source>
</evidence>
<name>A0AA35ZL30_LACSI</name>
<dbReference type="Proteomes" id="UP001177003">
    <property type="component" value="Chromosome 7"/>
</dbReference>
<protein>
    <submittedName>
        <fullName evidence="2">Uncharacterized protein</fullName>
    </submittedName>
</protein>
<proteinExistence type="predicted"/>
<gene>
    <name evidence="2" type="ORF">LSALG_LOCUS33172</name>
</gene>
<accession>A0AA35ZL30</accession>
<organism evidence="2 3">
    <name type="scientific">Lactuca saligna</name>
    <name type="common">Willowleaf lettuce</name>
    <dbReference type="NCBI Taxonomy" id="75948"/>
    <lineage>
        <taxon>Eukaryota</taxon>
        <taxon>Viridiplantae</taxon>
        <taxon>Streptophyta</taxon>
        <taxon>Embryophyta</taxon>
        <taxon>Tracheophyta</taxon>
        <taxon>Spermatophyta</taxon>
        <taxon>Magnoliopsida</taxon>
        <taxon>eudicotyledons</taxon>
        <taxon>Gunneridae</taxon>
        <taxon>Pentapetalae</taxon>
        <taxon>asterids</taxon>
        <taxon>campanulids</taxon>
        <taxon>Asterales</taxon>
        <taxon>Asteraceae</taxon>
        <taxon>Cichorioideae</taxon>
        <taxon>Cichorieae</taxon>
        <taxon>Lactucinae</taxon>
        <taxon>Lactuca</taxon>
    </lineage>
</organism>
<dbReference type="AlphaFoldDB" id="A0AA35ZL30"/>
<evidence type="ECO:0000313" key="2">
    <source>
        <dbReference type="EMBL" id="CAI9294183.1"/>
    </source>
</evidence>
<feature type="region of interest" description="Disordered" evidence="1">
    <location>
        <begin position="125"/>
        <end position="154"/>
    </location>
</feature>
<sequence>MFNTPISLLQHTSISDSRLISGLPSNIVVAHHRIRCPVSPPSLRHTTTVAAPHHHQQHPRYVCLCHLWVVVKTKPRGVYEVIEAETEVALDGNTEANGFFHLNERFELPNEVNVSERLTLASNKTNFDQISSDKSEGSEARNQEDDSDDEDRDELVYFDYFDPDEDEC</sequence>
<dbReference type="EMBL" id="OX465083">
    <property type="protein sequence ID" value="CAI9294183.1"/>
    <property type="molecule type" value="Genomic_DNA"/>
</dbReference>